<accession>A0A0E0KLC8</accession>
<sequence>MALDESFKRPGTIPFKWELQPGVPKQQPHHGGGGATVDGSGSAASPAPAPAASLLLPPRLLALPPAAVASHGGSDTGANILASTTPSPSSAHRRSMSARFTASLVLPFTRPRRGRSSNSKDDDDIAFTVLYGDKIV</sequence>
<dbReference type="InterPro" id="IPR007789">
    <property type="entry name" value="DUF688"/>
</dbReference>
<dbReference type="Gramene" id="OPUNC03G37520.1">
    <property type="protein sequence ID" value="OPUNC03G37520.1"/>
    <property type="gene ID" value="OPUNC03G37520"/>
</dbReference>
<reference evidence="2" key="2">
    <citation type="submission" date="2018-05" db="EMBL/GenBank/DDBJ databases">
        <title>OpunRS2 (Oryza punctata Reference Sequence Version 2).</title>
        <authorList>
            <person name="Zhang J."/>
            <person name="Kudrna D."/>
            <person name="Lee S."/>
            <person name="Talag J."/>
            <person name="Welchert J."/>
            <person name="Wing R.A."/>
        </authorList>
    </citation>
    <scope>NUCLEOTIDE SEQUENCE [LARGE SCALE GENOMIC DNA]</scope>
</reference>
<evidence type="ECO:0000256" key="1">
    <source>
        <dbReference type="SAM" id="MobiDB-lite"/>
    </source>
</evidence>
<dbReference type="Pfam" id="PF05097">
    <property type="entry name" value="DUF688"/>
    <property type="match status" value="1"/>
</dbReference>
<feature type="region of interest" description="Disordered" evidence="1">
    <location>
        <begin position="1"/>
        <end position="51"/>
    </location>
</feature>
<dbReference type="OMA" id="CACASIE"/>
<dbReference type="EnsemblPlants" id="OPUNC03G37520.1">
    <property type="protein sequence ID" value="OPUNC03G37520.1"/>
    <property type="gene ID" value="OPUNC03G37520"/>
</dbReference>
<proteinExistence type="predicted"/>
<dbReference type="HOGENOM" id="CLU_137068_0_0_1"/>
<organism evidence="2">
    <name type="scientific">Oryza punctata</name>
    <name type="common">Red rice</name>
    <dbReference type="NCBI Taxonomy" id="4537"/>
    <lineage>
        <taxon>Eukaryota</taxon>
        <taxon>Viridiplantae</taxon>
        <taxon>Streptophyta</taxon>
        <taxon>Embryophyta</taxon>
        <taxon>Tracheophyta</taxon>
        <taxon>Spermatophyta</taxon>
        <taxon>Magnoliopsida</taxon>
        <taxon>Liliopsida</taxon>
        <taxon>Poales</taxon>
        <taxon>Poaceae</taxon>
        <taxon>BOP clade</taxon>
        <taxon>Oryzoideae</taxon>
        <taxon>Oryzeae</taxon>
        <taxon>Oryzinae</taxon>
        <taxon>Oryza</taxon>
    </lineage>
</organism>
<name>A0A0E0KLC8_ORYPU</name>
<protein>
    <submittedName>
        <fullName evidence="2">Uncharacterized protein</fullName>
    </submittedName>
</protein>
<evidence type="ECO:0000313" key="3">
    <source>
        <dbReference type="Proteomes" id="UP000026962"/>
    </source>
</evidence>
<evidence type="ECO:0000313" key="2">
    <source>
        <dbReference type="EnsemblPlants" id="OPUNC03G37520.1"/>
    </source>
</evidence>
<dbReference type="eggNOG" id="ENOG502R3N4">
    <property type="taxonomic scope" value="Eukaryota"/>
</dbReference>
<dbReference type="Proteomes" id="UP000026962">
    <property type="component" value="Chromosome 3"/>
</dbReference>
<dbReference type="PANTHER" id="PTHR35466">
    <property type="entry name" value="SERINE/ARGININE REPETITIVE MATRIX PROTEIN 1"/>
    <property type="match status" value="1"/>
</dbReference>
<feature type="compositionally biased region" description="Polar residues" evidence="1">
    <location>
        <begin position="81"/>
        <end position="90"/>
    </location>
</feature>
<dbReference type="AlphaFoldDB" id="A0A0E0KLC8"/>
<feature type="compositionally biased region" description="Low complexity" evidence="1">
    <location>
        <begin position="37"/>
        <end position="51"/>
    </location>
</feature>
<reference evidence="2" key="1">
    <citation type="submission" date="2015-04" db="UniProtKB">
        <authorList>
            <consortium name="EnsemblPlants"/>
        </authorList>
    </citation>
    <scope>IDENTIFICATION</scope>
</reference>
<dbReference type="PANTHER" id="PTHR35466:SF4">
    <property type="entry name" value="EXPRESSED PROTEIN"/>
    <property type="match status" value="1"/>
</dbReference>
<keyword evidence="3" id="KW-1185">Reference proteome</keyword>
<feature type="region of interest" description="Disordered" evidence="1">
    <location>
        <begin position="66"/>
        <end position="96"/>
    </location>
</feature>